<keyword evidence="2" id="KW-1185">Reference proteome</keyword>
<dbReference type="EMBL" id="JAINUG010000005">
    <property type="protein sequence ID" value="KAJ8416722.1"/>
    <property type="molecule type" value="Genomic_DNA"/>
</dbReference>
<evidence type="ECO:0000313" key="2">
    <source>
        <dbReference type="Proteomes" id="UP001221898"/>
    </source>
</evidence>
<sequence>MINFFFCSQLDPRNTNDPTTPTSTVVGILVGALSVGRSRKSNASVWGRPLWRRKAGRRALTLCYTWDRATVALNVPLSPTPSVSLYEDVTGSPTSSPLPCRASSEAWLYRFSLLRSLIGDD</sequence>
<name>A0AAD7T9Z0_9TELE</name>
<organism evidence="1 2">
    <name type="scientific">Aldrovandia affinis</name>
    <dbReference type="NCBI Taxonomy" id="143900"/>
    <lineage>
        <taxon>Eukaryota</taxon>
        <taxon>Metazoa</taxon>
        <taxon>Chordata</taxon>
        <taxon>Craniata</taxon>
        <taxon>Vertebrata</taxon>
        <taxon>Euteleostomi</taxon>
        <taxon>Actinopterygii</taxon>
        <taxon>Neopterygii</taxon>
        <taxon>Teleostei</taxon>
        <taxon>Notacanthiformes</taxon>
        <taxon>Halosauridae</taxon>
        <taxon>Aldrovandia</taxon>
    </lineage>
</organism>
<gene>
    <name evidence="1" type="ORF">AAFF_G00326000</name>
</gene>
<dbReference type="Proteomes" id="UP001221898">
    <property type="component" value="Unassembled WGS sequence"/>
</dbReference>
<protein>
    <submittedName>
        <fullName evidence="1">Uncharacterized protein</fullName>
    </submittedName>
</protein>
<evidence type="ECO:0000313" key="1">
    <source>
        <dbReference type="EMBL" id="KAJ8416722.1"/>
    </source>
</evidence>
<comment type="caution">
    <text evidence="1">The sequence shown here is derived from an EMBL/GenBank/DDBJ whole genome shotgun (WGS) entry which is preliminary data.</text>
</comment>
<reference evidence="1" key="1">
    <citation type="journal article" date="2023" name="Science">
        <title>Genome structures resolve the early diversification of teleost fishes.</title>
        <authorList>
            <person name="Parey E."/>
            <person name="Louis A."/>
            <person name="Montfort J."/>
            <person name="Bouchez O."/>
            <person name="Roques C."/>
            <person name="Iampietro C."/>
            <person name="Lluch J."/>
            <person name="Castinel A."/>
            <person name="Donnadieu C."/>
            <person name="Desvignes T."/>
            <person name="Floi Bucao C."/>
            <person name="Jouanno E."/>
            <person name="Wen M."/>
            <person name="Mejri S."/>
            <person name="Dirks R."/>
            <person name="Jansen H."/>
            <person name="Henkel C."/>
            <person name="Chen W.J."/>
            <person name="Zahm M."/>
            <person name="Cabau C."/>
            <person name="Klopp C."/>
            <person name="Thompson A.W."/>
            <person name="Robinson-Rechavi M."/>
            <person name="Braasch I."/>
            <person name="Lecointre G."/>
            <person name="Bobe J."/>
            <person name="Postlethwait J.H."/>
            <person name="Berthelot C."/>
            <person name="Roest Crollius H."/>
            <person name="Guiguen Y."/>
        </authorList>
    </citation>
    <scope>NUCLEOTIDE SEQUENCE</scope>
    <source>
        <strain evidence="1">NC1722</strain>
    </source>
</reference>
<dbReference type="AlphaFoldDB" id="A0AAD7T9Z0"/>
<accession>A0AAD7T9Z0</accession>
<proteinExistence type="predicted"/>